<evidence type="ECO:0000313" key="1">
    <source>
        <dbReference type="EMBL" id="CAB4144951.1"/>
    </source>
</evidence>
<accession>A0A6J5MFG8</accession>
<dbReference type="EMBL" id="LR796634">
    <property type="protein sequence ID" value="CAB4155870.1"/>
    <property type="molecule type" value="Genomic_DNA"/>
</dbReference>
<organism evidence="1">
    <name type="scientific">uncultured Caudovirales phage</name>
    <dbReference type="NCBI Taxonomy" id="2100421"/>
    <lineage>
        <taxon>Viruses</taxon>
        <taxon>Duplodnaviria</taxon>
        <taxon>Heunggongvirae</taxon>
        <taxon>Uroviricota</taxon>
        <taxon>Caudoviricetes</taxon>
        <taxon>Peduoviridae</taxon>
        <taxon>Maltschvirus</taxon>
        <taxon>Maltschvirus maltsch</taxon>
    </lineage>
</organism>
<evidence type="ECO:0000313" key="2">
    <source>
        <dbReference type="EMBL" id="CAB4155870.1"/>
    </source>
</evidence>
<dbReference type="EMBL" id="LR796441">
    <property type="protein sequence ID" value="CAB4144951.1"/>
    <property type="molecule type" value="Genomic_DNA"/>
</dbReference>
<reference evidence="1" key="1">
    <citation type="submission" date="2020-04" db="EMBL/GenBank/DDBJ databases">
        <authorList>
            <person name="Chiriac C."/>
            <person name="Salcher M."/>
            <person name="Ghai R."/>
            <person name="Kavagutti S V."/>
        </authorList>
    </citation>
    <scope>NUCLEOTIDE SEQUENCE</scope>
</reference>
<gene>
    <name evidence="1" type="ORF">UFOVP467_11</name>
    <name evidence="2" type="ORF">UFOVP657_23</name>
</gene>
<name>A0A6J5MFG8_9CAUD</name>
<sequence length="127" mass="14806">MSKYIPQYYHQAADIIMKMAAQVWELQWQNSEWVHCECNQHRTYATDIVEDEYCVDTWKVNVEVGICLDCNPATCEGECDDLNTVNIEVGWAGLSKEDCEKICQVIDLDDDKYGEYWFWNSKGDTSE</sequence>
<proteinExistence type="predicted"/>
<protein>
    <submittedName>
        <fullName evidence="1">Uncharacterized protein</fullName>
    </submittedName>
</protein>